<evidence type="ECO:0000313" key="1">
    <source>
        <dbReference type="EMBL" id="GAG44947.1"/>
    </source>
</evidence>
<protein>
    <submittedName>
        <fullName evidence="1">Uncharacterized protein</fullName>
    </submittedName>
</protein>
<proteinExistence type="predicted"/>
<comment type="caution">
    <text evidence="1">The sequence shown here is derived from an EMBL/GenBank/DDBJ whole genome shotgun (WGS) entry which is preliminary data.</text>
</comment>
<organism evidence="1">
    <name type="scientific">marine sediment metagenome</name>
    <dbReference type="NCBI Taxonomy" id="412755"/>
    <lineage>
        <taxon>unclassified sequences</taxon>
        <taxon>metagenomes</taxon>
        <taxon>ecological metagenomes</taxon>
    </lineage>
</organism>
<feature type="non-terminal residue" evidence="1">
    <location>
        <position position="49"/>
    </location>
</feature>
<name>X0YCF7_9ZZZZ</name>
<sequence length="49" mass="4784">AVVAVAVAAVVAVAVAAAVGVVAGVVAAADDGDPRREQRDPKSRSCRVI</sequence>
<gene>
    <name evidence="1" type="ORF">S01H1_86064</name>
</gene>
<dbReference type="AlphaFoldDB" id="X0YCF7"/>
<accession>X0YCF7</accession>
<dbReference type="EMBL" id="BARS01059404">
    <property type="protein sequence ID" value="GAG44947.1"/>
    <property type="molecule type" value="Genomic_DNA"/>
</dbReference>
<feature type="non-terminal residue" evidence="1">
    <location>
        <position position="1"/>
    </location>
</feature>
<reference evidence="1" key="1">
    <citation type="journal article" date="2014" name="Front. Microbiol.">
        <title>High frequency of phylogenetically diverse reductive dehalogenase-homologous genes in deep subseafloor sedimentary metagenomes.</title>
        <authorList>
            <person name="Kawai M."/>
            <person name="Futagami T."/>
            <person name="Toyoda A."/>
            <person name="Takaki Y."/>
            <person name="Nishi S."/>
            <person name="Hori S."/>
            <person name="Arai W."/>
            <person name="Tsubouchi T."/>
            <person name="Morono Y."/>
            <person name="Uchiyama I."/>
            <person name="Ito T."/>
            <person name="Fujiyama A."/>
            <person name="Inagaki F."/>
            <person name="Takami H."/>
        </authorList>
    </citation>
    <scope>NUCLEOTIDE SEQUENCE</scope>
    <source>
        <strain evidence="1">Expedition CK06-06</strain>
    </source>
</reference>